<evidence type="ECO:0000256" key="3">
    <source>
        <dbReference type="SAM" id="MobiDB-lite"/>
    </source>
</evidence>
<dbReference type="OrthoDB" id="263560at2759"/>
<dbReference type="EMBL" id="JAAAIP010000046">
    <property type="protein sequence ID" value="KAG0327884.1"/>
    <property type="molecule type" value="Genomic_DNA"/>
</dbReference>
<feature type="region of interest" description="Disordered" evidence="3">
    <location>
        <begin position="118"/>
        <end position="194"/>
    </location>
</feature>
<evidence type="ECO:0000313" key="4">
    <source>
        <dbReference type="EMBL" id="KAG0327884.1"/>
    </source>
</evidence>
<dbReference type="AlphaFoldDB" id="A0A9P6RWW7"/>
<evidence type="ECO:0000256" key="1">
    <source>
        <dbReference type="ARBA" id="ARBA00006524"/>
    </source>
</evidence>
<comment type="similarity">
    <text evidence="1">Belongs to the TSR2 family.</text>
</comment>
<evidence type="ECO:0000313" key="5">
    <source>
        <dbReference type="Proteomes" id="UP000738325"/>
    </source>
</evidence>
<accession>A0A9P6RWW7</accession>
<dbReference type="Proteomes" id="UP000738325">
    <property type="component" value="Unassembled WGS sequence"/>
</dbReference>
<keyword evidence="5" id="KW-1185">Reference proteome</keyword>
<proteinExistence type="inferred from homology"/>
<name>A0A9P6RWW7_9FUNG</name>
<feature type="compositionally biased region" description="Polar residues" evidence="3">
    <location>
        <begin position="118"/>
        <end position="128"/>
    </location>
</feature>
<evidence type="ECO:0008006" key="6">
    <source>
        <dbReference type="Google" id="ProtNLM"/>
    </source>
</evidence>
<dbReference type="Pfam" id="PF10273">
    <property type="entry name" value="WGG"/>
    <property type="match status" value="1"/>
</dbReference>
<protein>
    <recommendedName>
        <fullName evidence="6">Pre-rRNA-processing protein TSR2</fullName>
    </recommendedName>
</protein>
<keyword evidence="2" id="KW-0698">rRNA processing</keyword>
<feature type="compositionally biased region" description="Acidic residues" evidence="3">
    <location>
        <begin position="135"/>
        <end position="162"/>
    </location>
</feature>
<sequence>MAAPHPNQVAFREGVEYLFHSWTALKLAVDGQWGGHDSDEKQAWFIDTIVDYFSQNGKKVDTFDLEDILIQIMNDEFSIMLEDQSEQHIAKILEQLFLECTHGKYDLVQTLKQDSQKVSGALKNSQSQKKAKQEGDDEEEDSSDDNDDDSDDDGEGDMDVEMGESSSSASAPVRKEPIIDEDGFETVVKKGRRR</sequence>
<comment type="caution">
    <text evidence="4">The sequence shown here is derived from an EMBL/GenBank/DDBJ whole genome shotgun (WGS) entry which is preliminary data.</text>
</comment>
<gene>
    <name evidence="4" type="ORF">BGZ99_006689</name>
</gene>
<dbReference type="InterPro" id="IPR019398">
    <property type="entry name" value="Pre-rRNA_process_TSR2"/>
</dbReference>
<dbReference type="PANTHER" id="PTHR21250">
    <property type="entry name" value="PRE-RRNA-PROCESSING PROTEIN TSR2 HOMOLOG"/>
    <property type="match status" value="1"/>
</dbReference>
<evidence type="ECO:0000256" key="2">
    <source>
        <dbReference type="ARBA" id="ARBA00022552"/>
    </source>
</evidence>
<organism evidence="4 5">
    <name type="scientific">Dissophora globulifera</name>
    <dbReference type="NCBI Taxonomy" id="979702"/>
    <lineage>
        <taxon>Eukaryota</taxon>
        <taxon>Fungi</taxon>
        <taxon>Fungi incertae sedis</taxon>
        <taxon>Mucoromycota</taxon>
        <taxon>Mortierellomycotina</taxon>
        <taxon>Mortierellomycetes</taxon>
        <taxon>Mortierellales</taxon>
        <taxon>Mortierellaceae</taxon>
        <taxon>Dissophora</taxon>
    </lineage>
</organism>
<dbReference type="GO" id="GO:0006364">
    <property type="term" value="P:rRNA processing"/>
    <property type="evidence" value="ECO:0007669"/>
    <property type="project" value="UniProtKB-KW"/>
</dbReference>
<reference evidence="4" key="1">
    <citation type="journal article" date="2020" name="Fungal Divers.">
        <title>Resolving the Mortierellaceae phylogeny through synthesis of multi-gene phylogenetics and phylogenomics.</title>
        <authorList>
            <person name="Vandepol N."/>
            <person name="Liber J."/>
            <person name="Desiro A."/>
            <person name="Na H."/>
            <person name="Kennedy M."/>
            <person name="Barry K."/>
            <person name="Grigoriev I.V."/>
            <person name="Miller A.N."/>
            <person name="O'Donnell K."/>
            <person name="Stajich J.E."/>
            <person name="Bonito G."/>
        </authorList>
    </citation>
    <scope>NUCLEOTIDE SEQUENCE</scope>
    <source>
        <strain evidence="4">REB-010B</strain>
    </source>
</reference>